<accession>A0A0A9FBB4</accession>
<protein>
    <submittedName>
        <fullName evidence="2">Uncharacterized protein</fullName>
    </submittedName>
</protein>
<evidence type="ECO:0000313" key="2">
    <source>
        <dbReference type="EMBL" id="JAE09592.1"/>
    </source>
</evidence>
<reference evidence="2" key="1">
    <citation type="submission" date="2014-09" db="EMBL/GenBank/DDBJ databases">
        <authorList>
            <person name="Magalhaes I.L.F."/>
            <person name="Oliveira U."/>
            <person name="Santos F.R."/>
            <person name="Vidigal T.H.D.A."/>
            <person name="Brescovit A.D."/>
            <person name="Santos A.J."/>
        </authorList>
    </citation>
    <scope>NUCLEOTIDE SEQUENCE</scope>
    <source>
        <tissue evidence="2">Shoot tissue taken approximately 20 cm above the soil surface</tissue>
    </source>
</reference>
<name>A0A0A9FBB4_ARUDO</name>
<dbReference type="AlphaFoldDB" id="A0A0A9FBB4"/>
<organism evidence="2">
    <name type="scientific">Arundo donax</name>
    <name type="common">Giant reed</name>
    <name type="synonym">Donax arundinaceus</name>
    <dbReference type="NCBI Taxonomy" id="35708"/>
    <lineage>
        <taxon>Eukaryota</taxon>
        <taxon>Viridiplantae</taxon>
        <taxon>Streptophyta</taxon>
        <taxon>Embryophyta</taxon>
        <taxon>Tracheophyta</taxon>
        <taxon>Spermatophyta</taxon>
        <taxon>Magnoliopsida</taxon>
        <taxon>Liliopsida</taxon>
        <taxon>Poales</taxon>
        <taxon>Poaceae</taxon>
        <taxon>PACMAD clade</taxon>
        <taxon>Arundinoideae</taxon>
        <taxon>Arundineae</taxon>
        <taxon>Arundo</taxon>
    </lineage>
</organism>
<sequence>MAGAGPHRCPPAAPSAARCKKSPATATELAPGEPCRRGSPQTAAAATLEWRASQEKPAAPQK</sequence>
<evidence type="ECO:0000256" key="1">
    <source>
        <dbReference type="SAM" id="MobiDB-lite"/>
    </source>
</evidence>
<reference evidence="2" key="2">
    <citation type="journal article" date="2015" name="Data Brief">
        <title>Shoot transcriptome of the giant reed, Arundo donax.</title>
        <authorList>
            <person name="Barrero R.A."/>
            <person name="Guerrero F.D."/>
            <person name="Moolhuijzen P."/>
            <person name="Goolsby J.A."/>
            <person name="Tidwell J."/>
            <person name="Bellgard S.E."/>
            <person name="Bellgard M.I."/>
        </authorList>
    </citation>
    <scope>NUCLEOTIDE SEQUENCE</scope>
    <source>
        <tissue evidence="2">Shoot tissue taken approximately 20 cm above the soil surface</tissue>
    </source>
</reference>
<feature type="region of interest" description="Disordered" evidence="1">
    <location>
        <begin position="1"/>
        <end position="44"/>
    </location>
</feature>
<proteinExistence type="predicted"/>
<dbReference type="EMBL" id="GBRH01188304">
    <property type="protein sequence ID" value="JAE09592.1"/>
    <property type="molecule type" value="Transcribed_RNA"/>
</dbReference>